<keyword evidence="3" id="KW-0805">Transcription regulation</keyword>
<keyword evidence="8" id="KW-1185">Reference proteome</keyword>
<comment type="caution">
    <text evidence="7">The sequence shown here is derived from an EMBL/GenBank/DDBJ whole genome shotgun (WGS) entry which is preliminary data.</text>
</comment>
<name>A0A397GZS8_ASPTH</name>
<evidence type="ECO:0000256" key="2">
    <source>
        <dbReference type="ARBA" id="ARBA00022723"/>
    </source>
</evidence>
<evidence type="ECO:0000256" key="3">
    <source>
        <dbReference type="ARBA" id="ARBA00023015"/>
    </source>
</evidence>
<evidence type="ECO:0000256" key="4">
    <source>
        <dbReference type="ARBA" id="ARBA00023163"/>
    </source>
</evidence>
<comment type="subcellular location">
    <subcellularLocation>
        <location evidence="1">Nucleus</location>
    </subcellularLocation>
</comment>
<dbReference type="GeneID" id="38128268"/>
<dbReference type="PANTHER" id="PTHR47338:SF5">
    <property type="entry name" value="ZN(II)2CYS6 TRANSCRIPTION FACTOR (EUROFUNG)"/>
    <property type="match status" value="1"/>
</dbReference>
<dbReference type="GO" id="GO:0008270">
    <property type="term" value="F:zinc ion binding"/>
    <property type="evidence" value="ECO:0007669"/>
    <property type="project" value="InterPro"/>
</dbReference>
<dbReference type="Proteomes" id="UP000215305">
    <property type="component" value="Unassembled WGS sequence"/>
</dbReference>
<dbReference type="PANTHER" id="PTHR47338">
    <property type="entry name" value="ZN(II)2CYS6 TRANSCRIPTION FACTOR (EUROFUNG)-RELATED"/>
    <property type="match status" value="1"/>
</dbReference>
<dbReference type="AlphaFoldDB" id="A0A397GZS8"/>
<dbReference type="GO" id="GO:0003677">
    <property type="term" value="F:DNA binding"/>
    <property type="evidence" value="ECO:0007669"/>
    <property type="project" value="InterPro"/>
</dbReference>
<protein>
    <recommendedName>
        <fullName evidence="6">Xylanolytic transcriptional activator regulatory domain-containing protein</fullName>
    </recommendedName>
</protein>
<dbReference type="Pfam" id="PF04082">
    <property type="entry name" value="Fungal_trans"/>
    <property type="match status" value="1"/>
</dbReference>
<dbReference type="VEuPathDB" id="FungiDB:CDV56_106294"/>
<evidence type="ECO:0000313" key="8">
    <source>
        <dbReference type="Proteomes" id="UP000215305"/>
    </source>
</evidence>
<dbReference type="GO" id="GO:0000981">
    <property type="term" value="F:DNA-binding transcription factor activity, RNA polymerase II-specific"/>
    <property type="evidence" value="ECO:0007669"/>
    <property type="project" value="InterPro"/>
</dbReference>
<dbReference type="OrthoDB" id="4459777at2759"/>
<dbReference type="RefSeq" id="XP_026613661.1">
    <property type="nucleotide sequence ID" value="XM_026759913.1"/>
</dbReference>
<dbReference type="CDD" id="cd12148">
    <property type="entry name" value="fungal_TF_MHR"/>
    <property type="match status" value="1"/>
</dbReference>
<dbReference type="InterPro" id="IPR007219">
    <property type="entry name" value="XnlR_reg_dom"/>
</dbReference>
<dbReference type="GO" id="GO:0005634">
    <property type="term" value="C:nucleus"/>
    <property type="evidence" value="ECO:0007669"/>
    <property type="project" value="UniProtKB-SubCell"/>
</dbReference>
<evidence type="ECO:0000259" key="6">
    <source>
        <dbReference type="Pfam" id="PF04082"/>
    </source>
</evidence>
<dbReference type="GO" id="GO:0006351">
    <property type="term" value="P:DNA-templated transcription"/>
    <property type="evidence" value="ECO:0007669"/>
    <property type="project" value="InterPro"/>
</dbReference>
<keyword evidence="2" id="KW-0479">Metal-binding</keyword>
<keyword evidence="5" id="KW-0539">Nucleus</keyword>
<dbReference type="EMBL" id="NKHU02000122">
    <property type="protein sequence ID" value="RHZ53580.1"/>
    <property type="molecule type" value="Genomic_DNA"/>
</dbReference>
<evidence type="ECO:0000313" key="7">
    <source>
        <dbReference type="EMBL" id="RHZ53580.1"/>
    </source>
</evidence>
<organism evidence="7 8">
    <name type="scientific">Aspergillus thermomutatus</name>
    <name type="common">Neosartorya pseudofischeri</name>
    <dbReference type="NCBI Taxonomy" id="41047"/>
    <lineage>
        <taxon>Eukaryota</taxon>
        <taxon>Fungi</taxon>
        <taxon>Dikarya</taxon>
        <taxon>Ascomycota</taxon>
        <taxon>Pezizomycotina</taxon>
        <taxon>Eurotiomycetes</taxon>
        <taxon>Eurotiomycetidae</taxon>
        <taxon>Eurotiales</taxon>
        <taxon>Aspergillaceae</taxon>
        <taxon>Aspergillus</taxon>
        <taxon>Aspergillus subgen. Fumigati</taxon>
    </lineage>
</organism>
<proteinExistence type="predicted"/>
<feature type="domain" description="Xylanolytic transcriptional activator regulatory" evidence="6">
    <location>
        <begin position="5"/>
        <end position="108"/>
    </location>
</feature>
<dbReference type="InterPro" id="IPR050815">
    <property type="entry name" value="TF_fung"/>
</dbReference>
<reference evidence="7" key="1">
    <citation type="submission" date="2018-08" db="EMBL/GenBank/DDBJ databases">
        <title>Draft genome sequence of azole-resistant Aspergillus thermomutatus (Neosartorya pseudofischeri) strain HMR AF 39, isolated from a human nasal aspirate.</title>
        <authorList>
            <person name="Parent-Michaud M."/>
            <person name="Dufresne P.J."/>
            <person name="Fournier E."/>
            <person name="Martineau C."/>
            <person name="Moreira S."/>
            <person name="Perkins V."/>
            <person name="De Repentigny L."/>
            <person name="Dufresne S.F."/>
        </authorList>
    </citation>
    <scope>NUCLEOTIDE SEQUENCE [LARGE SCALE GENOMIC DNA]</scope>
    <source>
        <strain evidence="7">HMR AF 39</strain>
    </source>
</reference>
<evidence type="ECO:0000256" key="1">
    <source>
        <dbReference type="ARBA" id="ARBA00004123"/>
    </source>
</evidence>
<accession>A0A397GZS8</accession>
<dbReference type="STRING" id="41047.A0A397GZS8"/>
<gene>
    <name evidence="7" type="ORF">CDV56_106294</name>
</gene>
<sequence>MLNGMFALSARFSNAPEFIGIDPTCRDQIFVKRATELWETISKDFKHCLRTLPCLQGLILLTFSSLLSGPSEDAWILSGTCVRLAYDLDLHTTDAHRQHEGGSPQQNQEYRFVHVLLPVSDHDWDNRTQAPSALLNANGGMPWKHLTESPNQSERAWFLVCLAVLRQAYDAAVPPGASVERLHHAEAVIGCAFLALPRSFQDLSMSGASWPTSHVTFNWIACSLIVLNWYALCPLQNETLQPADVRPPRIYLSTIIEVNRAARLLSPQHLSLCSPFVCCALVGPSTVHVPDDHILIESQSASLCAETIRLVLSDVARHWSIGGILLDIIDYKKTSKPASPAGRCSQTPFTPEWRALVDDIF</sequence>
<evidence type="ECO:0000256" key="5">
    <source>
        <dbReference type="ARBA" id="ARBA00023242"/>
    </source>
</evidence>
<keyword evidence="4" id="KW-0804">Transcription</keyword>